<sequence length="420" mass="46790">MELREVKKVSKVYMFPEDWMTMRLCDLADIVTGSTPPTHDLSNYGDEFLFASPADLGSSKYIDETEKKLSAKGFKYSRKFPKGSILFTCIGSTIGKSGMARFAITSNQQINAVLPNKNYNSDFLFYSLSYLSPSIKALAGEQAVPLINKTQFGLTWVTLPTLPEQAAIATALSDMDALIAQTETLIAKKKAIKQGVMQRLLSPVDADGKMKEGWVERRLGDCMSTSPQYGLNASATAFDQSLPAYLRITDITEDGKYSTKNIASVNSPLSSFFYLQKGDIVFARTGASVGKTYLYRISDGPLVFAGFLIRIQCDPMILLSEYLFYYTHSKPYYDWITANSMRSGQPGVNGNEYQELRFWMPHDVEEQLSTVKGLQGMSDEIDHLGLKVAKLSEMKQGMMQSLLTGKIRIHQQTHEPATTI</sequence>
<dbReference type="InterPro" id="IPR000055">
    <property type="entry name" value="Restrct_endonuc_typeI_TRD"/>
</dbReference>
<comment type="caution">
    <text evidence="5">The sequence shown here is derived from an EMBL/GenBank/DDBJ whole genome shotgun (WGS) entry which is preliminary data.</text>
</comment>
<comment type="similarity">
    <text evidence="1">Belongs to the type-I restriction system S methylase family.</text>
</comment>
<organism evidence="5 6">
    <name type="scientific">Flaviaesturariibacter amylovorans</name>
    <dbReference type="NCBI Taxonomy" id="1084520"/>
    <lineage>
        <taxon>Bacteria</taxon>
        <taxon>Pseudomonadati</taxon>
        <taxon>Bacteroidota</taxon>
        <taxon>Chitinophagia</taxon>
        <taxon>Chitinophagales</taxon>
        <taxon>Chitinophagaceae</taxon>
        <taxon>Flaviaestuariibacter</taxon>
    </lineage>
</organism>
<dbReference type="EMBL" id="BAABGY010000009">
    <property type="protein sequence ID" value="GAA4336229.1"/>
    <property type="molecule type" value="Genomic_DNA"/>
</dbReference>
<dbReference type="CDD" id="cd17521">
    <property type="entry name" value="RMtype1_S_Sau13435ORF2165P_TRD2-CR2_like"/>
    <property type="match status" value="1"/>
</dbReference>
<keyword evidence="2" id="KW-0680">Restriction system</keyword>
<evidence type="ECO:0000313" key="5">
    <source>
        <dbReference type="EMBL" id="GAA4336229.1"/>
    </source>
</evidence>
<dbReference type="InterPro" id="IPR044946">
    <property type="entry name" value="Restrct_endonuc_typeI_TRD_sf"/>
</dbReference>
<reference evidence="6" key="1">
    <citation type="journal article" date="2019" name="Int. J. Syst. Evol. Microbiol.">
        <title>The Global Catalogue of Microorganisms (GCM) 10K type strain sequencing project: providing services to taxonomists for standard genome sequencing and annotation.</title>
        <authorList>
            <consortium name="The Broad Institute Genomics Platform"/>
            <consortium name="The Broad Institute Genome Sequencing Center for Infectious Disease"/>
            <person name="Wu L."/>
            <person name="Ma J."/>
        </authorList>
    </citation>
    <scope>NUCLEOTIDE SEQUENCE [LARGE SCALE GENOMIC DNA]</scope>
    <source>
        <strain evidence="6">JCM 17919</strain>
    </source>
</reference>
<dbReference type="InterPro" id="IPR052021">
    <property type="entry name" value="Type-I_RS_S_subunit"/>
</dbReference>
<dbReference type="Pfam" id="PF01420">
    <property type="entry name" value="Methylase_S"/>
    <property type="match status" value="2"/>
</dbReference>
<dbReference type="Gene3D" id="3.90.220.20">
    <property type="entry name" value="DNA methylase specificity domains"/>
    <property type="match status" value="2"/>
</dbReference>
<evidence type="ECO:0000313" key="6">
    <source>
        <dbReference type="Proteomes" id="UP001501725"/>
    </source>
</evidence>
<gene>
    <name evidence="5" type="ORF">GCM10023184_31410</name>
</gene>
<keyword evidence="3" id="KW-0238">DNA-binding</keyword>
<dbReference type="RefSeq" id="WP_345256708.1">
    <property type="nucleotide sequence ID" value="NZ_BAABGY010000009.1"/>
</dbReference>
<dbReference type="PANTHER" id="PTHR30408">
    <property type="entry name" value="TYPE-1 RESTRICTION ENZYME ECOKI SPECIFICITY PROTEIN"/>
    <property type="match status" value="1"/>
</dbReference>
<evidence type="ECO:0000256" key="1">
    <source>
        <dbReference type="ARBA" id="ARBA00010923"/>
    </source>
</evidence>
<feature type="domain" description="Type I restriction modification DNA specificity" evidence="4">
    <location>
        <begin position="212"/>
        <end position="379"/>
    </location>
</feature>
<evidence type="ECO:0000256" key="2">
    <source>
        <dbReference type="ARBA" id="ARBA00022747"/>
    </source>
</evidence>
<protein>
    <recommendedName>
        <fullName evidence="4">Type I restriction modification DNA specificity domain-containing protein</fullName>
    </recommendedName>
</protein>
<accession>A0ABP8H9Q7</accession>
<feature type="domain" description="Type I restriction modification DNA specificity" evidence="4">
    <location>
        <begin position="16"/>
        <end position="187"/>
    </location>
</feature>
<proteinExistence type="inferred from homology"/>
<dbReference type="Gene3D" id="1.10.287.1120">
    <property type="entry name" value="Bipartite methylase S protein"/>
    <property type="match status" value="1"/>
</dbReference>
<dbReference type="Proteomes" id="UP001501725">
    <property type="component" value="Unassembled WGS sequence"/>
</dbReference>
<dbReference type="SUPFAM" id="SSF116734">
    <property type="entry name" value="DNA methylase specificity domain"/>
    <property type="match status" value="2"/>
</dbReference>
<evidence type="ECO:0000256" key="3">
    <source>
        <dbReference type="ARBA" id="ARBA00023125"/>
    </source>
</evidence>
<name>A0ABP8H9Q7_9BACT</name>
<dbReference type="PANTHER" id="PTHR30408:SF12">
    <property type="entry name" value="TYPE I RESTRICTION ENZYME MJAVIII SPECIFICITY SUBUNIT"/>
    <property type="match status" value="1"/>
</dbReference>
<dbReference type="CDD" id="cd17286">
    <property type="entry name" value="RMtype1_S_Lla161ORF747P_TRD1-CR1_like"/>
    <property type="match status" value="1"/>
</dbReference>
<keyword evidence="6" id="KW-1185">Reference proteome</keyword>
<evidence type="ECO:0000259" key="4">
    <source>
        <dbReference type="Pfam" id="PF01420"/>
    </source>
</evidence>